<sequence length="162" mass="17949">MRAQPAMNDSAFQLHRNQAGRLVFTGADGRAHEGVVPVRAFPISAPASGLSLVSADGHELAWLDDVAQLPPAQRPLVEAELASREFMPEIRRIVSVSTFATPSSWQVETDRGNATFVLRGEEDIRRLAGHTLLITDMHGIFFLIRDALALDRHSRKLLDRFL</sequence>
<gene>
    <name evidence="1" type="ORF">NCTC10911_02586</name>
</gene>
<dbReference type="InterPro" id="IPR015005">
    <property type="entry name" value="DUF1854"/>
</dbReference>
<dbReference type="OMA" id="GHELAWI"/>
<reference evidence="1 2" key="1">
    <citation type="submission" date="2018-06" db="EMBL/GenBank/DDBJ databases">
        <authorList>
            <consortium name="Pathogen Informatics"/>
            <person name="Doyle S."/>
        </authorList>
    </citation>
    <scope>NUCLEOTIDE SEQUENCE [LARGE SCALE GENOMIC DNA]</scope>
    <source>
        <strain evidence="1 2">NCTC10911</strain>
    </source>
</reference>
<dbReference type="EMBL" id="UFTT01000002">
    <property type="protein sequence ID" value="SUV65551.1"/>
    <property type="molecule type" value="Genomic_DNA"/>
</dbReference>
<organism evidence="1 2">
    <name type="scientific">Bordetella pertussis</name>
    <dbReference type="NCBI Taxonomy" id="520"/>
    <lineage>
        <taxon>Bacteria</taxon>
        <taxon>Pseudomonadati</taxon>
        <taxon>Pseudomonadota</taxon>
        <taxon>Betaproteobacteria</taxon>
        <taxon>Burkholderiales</taxon>
        <taxon>Alcaligenaceae</taxon>
        <taxon>Bordetella</taxon>
    </lineage>
</organism>
<dbReference type="Pfam" id="PF08909">
    <property type="entry name" value="DUF1854"/>
    <property type="match status" value="1"/>
</dbReference>
<dbReference type="GeneID" id="69602080"/>
<dbReference type="Proteomes" id="UP000255014">
    <property type="component" value="Unassembled WGS sequence"/>
</dbReference>
<protein>
    <submittedName>
        <fullName evidence="1">Domain of uncharacterized function (DUF1854)</fullName>
    </submittedName>
</protein>
<evidence type="ECO:0000313" key="1">
    <source>
        <dbReference type="EMBL" id="SUV65551.1"/>
    </source>
</evidence>
<name>A0A0E8BYK3_BORPT</name>
<accession>A0A0E8BYK3</accession>
<dbReference type="AlphaFoldDB" id="A0A0E8BYK3"/>
<evidence type="ECO:0000313" key="2">
    <source>
        <dbReference type="Proteomes" id="UP000255014"/>
    </source>
</evidence>
<dbReference type="RefSeq" id="WP_010930535.1">
    <property type="nucleotide sequence ID" value="NZ_AP024746.1"/>
</dbReference>
<proteinExistence type="predicted"/>